<dbReference type="AlphaFoldDB" id="A0A367K4H1"/>
<reference evidence="1 2" key="1">
    <citation type="journal article" date="2018" name="G3 (Bethesda)">
        <title>Phylogenetic and Phylogenomic Definition of Rhizopus Species.</title>
        <authorList>
            <person name="Gryganskyi A.P."/>
            <person name="Golan J."/>
            <person name="Dolatabadi S."/>
            <person name="Mondo S."/>
            <person name="Robb S."/>
            <person name="Idnurm A."/>
            <person name="Muszewska A."/>
            <person name="Steczkiewicz K."/>
            <person name="Masonjones S."/>
            <person name="Liao H.L."/>
            <person name="Gajdeczka M.T."/>
            <person name="Anike F."/>
            <person name="Vuek A."/>
            <person name="Anishchenko I.M."/>
            <person name="Voigt K."/>
            <person name="de Hoog G.S."/>
            <person name="Smith M.E."/>
            <person name="Heitman J."/>
            <person name="Vilgalys R."/>
            <person name="Stajich J.E."/>
        </authorList>
    </citation>
    <scope>NUCLEOTIDE SEQUENCE [LARGE SCALE GENOMIC DNA]</scope>
    <source>
        <strain evidence="1 2">CBS 357.93</strain>
    </source>
</reference>
<proteinExistence type="predicted"/>
<protein>
    <submittedName>
        <fullName evidence="1">Uncharacterized protein</fullName>
    </submittedName>
</protein>
<sequence length="243" mass="27760">MRSFIENRPGLTNVEEWRAVVDKHFDETLESLTGRLDSIMVSSSSSTTTNTVEEKQFHTFTAPFDKLIRKDIPLNIKEVILKKISFSMSGSTDFIVCFSTLIQMLLVQLKNSRFVLKDNGNILLCQTSGFSLASIIPQSATETELAYTIAPLDERLIESNRFDADFSKLFTDQHFDILFSQFFGVRGPMKNNLEAHPVQHALILALEQNSIKKQTFDFEWPPSEAMKVALETFKVNFKNMWTD</sequence>
<name>A0A367K4H1_RHIAZ</name>
<dbReference type="Proteomes" id="UP000252139">
    <property type="component" value="Unassembled WGS sequence"/>
</dbReference>
<accession>A0A367K4H1</accession>
<keyword evidence="2" id="KW-1185">Reference proteome</keyword>
<gene>
    <name evidence="1" type="ORF">CU097_013095</name>
</gene>
<dbReference type="STRING" id="86630.A0A367K4H1"/>
<evidence type="ECO:0000313" key="1">
    <source>
        <dbReference type="EMBL" id="RCH97035.1"/>
    </source>
</evidence>
<organism evidence="1 2">
    <name type="scientific">Rhizopus azygosporus</name>
    <name type="common">Rhizopus microsporus var. azygosporus</name>
    <dbReference type="NCBI Taxonomy" id="86630"/>
    <lineage>
        <taxon>Eukaryota</taxon>
        <taxon>Fungi</taxon>
        <taxon>Fungi incertae sedis</taxon>
        <taxon>Mucoromycota</taxon>
        <taxon>Mucoromycotina</taxon>
        <taxon>Mucoromycetes</taxon>
        <taxon>Mucorales</taxon>
        <taxon>Mucorineae</taxon>
        <taxon>Rhizopodaceae</taxon>
        <taxon>Rhizopus</taxon>
    </lineage>
</organism>
<dbReference type="OrthoDB" id="2290811at2759"/>
<dbReference type="EMBL" id="PJQL01000314">
    <property type="protein sequence ID" value="RCH97035.1"/>
    <property type="molecule type" value="Genomic_DNA"/>
</dbReference>
<evidence type="ECO:0000313" key="2">
    <source>
        <dbReference type="Proteomes" id="UP000252139"/>
    </source>
</evidence>
<comment type="caution">
    <text evidence="1">The sequence shown here is derived from an EMBL/GenBank/DDBJ whole genome shotgun (WGS) entry which is preliminary data.</text>
</comment>